<organism evidence="1">
    <name type="scientific">Anguilla anguilla</name>
    <name type="common">European freshwater eel</name>
    <name type="synonym">Muraena anguilla</name>
    <dbReference type="NCBI Taxonomy" id="7936"/>
    <lineage>
        <taxon>Eukaryota</taxon>
        <taxon>Metazoa</taxon>
        <taxon>Chordata</taxon>
        <taxon>Craniata</taxon>
        <taxon>Vertebrata</taxon>
        <taxon>Euteleostomi</taxon>
        <taxon>Actinopterygii</taxon>
        <taxon>Neopterygii</taxon>
        <taxon>Teleostei</taxon>
        <taxon>Anguilliformes</taxon>
        <taxon>Anguillidae</taxon>
        <taxon>Anguilla</taxon>
    </lineage>
</organism>
<dbReference type="EMBL" id="GBXM01074580">
    <property type="protein sequence ID" value="JAH33997.1"/>
    <property type="molecule type" value="Transcribed_RNA"/>
</dbReference>
<evidence type="ECO:0000313" key="1">
    <source>
        <dbReference type="EMBL" id="JAH33997.1"/>
    </source>
</evidence>
<reference evidence="1" key="2">
    <citation type="journal article" date="2015" name="Fish Shellfish Immunol.">
        <title>Early steps in the European eel (Anguilla anguilla)-Vibrio vulnificus interaction in the gills: Role of the RtxA13 toxin.</title>
        <authorList>
            <person name="Callol A."/>
            <person name="Pajuelo D."/>
            <person name="Ebbesson L."/>
            <person name="Teles M."/>
            <person name="MacKenzie S."/>
            <person name="Amaro C."/>
        </authorList>
    </citation>
    <scope>NUCLEOTIDE SEQUENCE</scope>
</reference>
<dbReference type="AlphaFoldDB" id="A0A0E9RYM5"/>
<name>A0A0E9RYM5_ANGAN</name>
<accession>A0A0E9RYM5</accession>
<protein>
    <submittedName>
        <fullName evidence="1">Uncharacterized protein</fullName>
    </submittedName>
</protein>
<proteinExistence type="predicted"/>
<reference evidence="1" key="1">
    <citation type="submission" date="2014-11" db="EMBL/GenBank/DDBJ databases">
        <authorList>
            <person name="Amaro Gonzalez C."/>
        </authorList>
    </citation>
    <scope>NUCLEOTIDE SEQUENCE</scope>
</reference>
<sequence length="31" mass="3526">MGFLFFVACTAIFDTMWLKGVNNSSKIEKLN</sequence>